<feature type="domain" description="GST C-terminal" evidence="5">
    <location>
        <begin position="83"/>
        <end position="204"/>
    </location>
</feature>
<dbReference type="OrthoDB" id="414243at2759"/>
<evidence type="ECO:0000256" key="2">
    <source>
        <dbReference type="ARBA" id="ARBA00022679"/>
    </source>
</evidence>
<dbReference type="SUPFAM" id="SSF47616">
    <property type="entry name" value="GST C-terminal domain-like"/>
    <property type="match status" value="1"/>
</dbReference>
<proteinExistence type="predicted"/>
<dbReference type="PANTHER" id="PTHR11571:SF224">
    <property type="entry name" value="HEMATOPOIETIC PROSTAGLANDIN D SYNTHASE"/>
    <property type="match status" value="1"/>
</dbReference>
<keyword evidence="7" id="KW-1185">Reference proteome</keyword>
<dbReference type="FunFam" id="1.20.1050.10:FF:000030">
    <property type="entry name" value="Glutathione S-transferase S1"/>
    <property type="match status" value="1"/>
</dbReference>
<dbReference type="eggNOG" id="KOG1695">
    <property type="taxonomic scope" value="Eukaryota"/>
</dbReference>
<dbReference type="InterPro" id="IPR004045">
    <property type="entry name" value="Glutathione_S-Trfase_N"/>
</dbReference>
<dbReference type="KEGG" id="tad:TRIADDRAFT_60170"/>
<evidence type="ECO:0000256" key="3">
    <source>
        <dbReference type="ARBA" id="ARBA00047960"/>
    </source>
</evidence>
<keyword evidence="2" id="KW-0808">Transferase</keyword>
<dbReference type="PROSITE" id="PS50404">
    <property type="entry name" value="GST_NTER"/>
    <property type="match status" value="1"/>
</dbReference>
<dbReference type="InterPro" id="IPR004046">
    <property type="entry name" value="GST_C"/>
</dbReference>
<dbReference type="GeneID" id="6757381"/>
<dbReference type="SFLD" id="SFLDG00363">
    <property type="entry name" value="AMPS_(cytGST):_Alpha-__Mu-__Pi"/>
    <property type="match status" value="1"/>
</dbReference>
<dbReference type="CDD" id="cd03039">
    <property type="entry name" value="GST_N_Sigma_like"/>
    <property type="match status" value="1"/>
</dbReference>
<dbReference type="HOGENOM" id="CLU_039475_1_0_1"/>
<dbReference type="Pfam" id="PF02798">
    <property type="entry name" value="GST_N"/>
    <property type="match status" value="1"/>
</dbReference>
<dbReference type="OMA" id="SDIYVDW"/>
<dbReference type="InParanoid" id="B3S7H8"/>
<dbReference type="STRING" id="10228.B3S7H8"/>
<dbReference type="PANTHER" id="PTHR11571">
    <property type="entry name" value="GLUTATHIONE S-TRANSFERASE"/>
    <property type="match status" value="1"/>
</dbReference>
<dbReference type="CDD" id="cd03192">
    <property type="entry name" value="GST_C_Sigma_like"/>
    <property type="match status" value="1"/>
</dbReference>
<dbReference type="CTD" id="6757381"/>
<organism evidence="6 7">
    <name type="scientific">Trichoplax adhaerens</name>
    <name type="common">Trichoplax reptans</name>
    <dbReference type="NCBI Taxonomy" id="10228"/>
    <lineage>
        <taxon>Eukaryota</taxon>
        <taxon>Metazoa</taxon>
        <taxon>Placozoa</taxon>
        <taxon>Uniplacotomia</taxon>
        <taxon>Trichoplacea</taxon>
        <taxon>Trichoplacidae</taxon>
        <taxon>Trichoplax</taxon>
    </lineage>
</organism>
<dbReference type="InterPro" id="IPR010987">
    <property type="entry name" value="Glutathione-S-Trfase_C-like"/>
</dbReference>
<dbReference type="Gene3D" id="3.40.30.10">
    <property type="entry name" value="Glutaredoxin"/>
    <property type="match status" value="1"/>
</dbReference>
<dbReference type="EMBL" id="DS985254">
    <property type="protein sequence ID" value="EDV21292.1"/>
    <property type="molecule type" value="Genomic_DNA"/>
</dbReference>
<dbReference type="Pfam" id="PF14497">
    <property type="entry name" value="GST_C_3"/>
    <property type="match status" value="1"/>
</dbReference>
<dbReference type="PROSITE" id="PS50405">
    <property type="entry name" value="GST_CTER"/>
    <property type="match status" value="1"/>
</dbReference>
<dbReference type="EC" id="2.5.1.18" evidence="1"/>
<dbReference type="GO" id="GO:0006749">
    <property type="term" value="P:glutathione metabolic process"/>
    <property type="evidence" value="ECO:0000318"/>
    <property type="project" value="GO_Central"/>
</dbReference>
<dbReference type="PhylomeDB" id="B3S7H8"/>
<feature type="domain" description="GST N-terminal" evidence="4">
    <location>
        <begin position="2"/>
        <end position="81"/>
    </location>
</feature>
<dbReference type="GO" id="GO:0004364">
    <property type="term" value="F:glutathione transferase activity"/>
    <property type="evidence" value="ECO:0000318"/>
    <property type="project" value="GO_Central"/>
</dbReference>
<evidence type="ECO:0000313" key="6">
    <source>
        <dbReference type="EMBL" id="EDV21292.1"/>
    </source>
</evidence>
<dbReference type="RefSeq" id="XP_002116259.1">
    <property type="nucleotide sequence ID" value="XM_002116223.1"/>
</dbReference>
<evidence type="ECO:0000313" key="7">
    <source>
        <dbReference type="Proteomes" id="UP000009022"/>
    </source>
</evidence>
<dbReference type="SUPFAM" id="SSF52833">
    <property type="entry name" value="Thioredoxin-like"/>
    <property type="match status" value="1"/>
</dbReference>
<comment type="catalytic activity">
    <reaction evidence="3">
        <text>RX + glutathione = an S-substituted glutathione + a halide anion + H(+)</text>
        <dbReference type="Rhea" id="RHEA:16437"/>
        <dbReference type="ChEBI" id="CHEBI:15378"/>
        <dbReference type="ChEBI" id="CHEBI:16042"/>
        <dbReference type="ChEBI" id="CHEBI:17792"/>
        <dbReference type="ChEBI" id="CHEBI:57925"/>
        <dbReference type="ChEBI" id="CHEBI:90779"/>
        <dbReference type="EC" id="2.5.1.18"/>
    </reaction>
</comment>
<dbReference type="InterPro" id="IPR036249">
    <property type="entry name" value="Thioredoxin-like_sf"/>
</dbReference>
<dbReference type="SFLD" id="SFLDS00019">
    <property type="entry name" value="Glutathione_Transferase_(cytos"/>
    <property type="match status" value="1"/>
</dbReference>
<dbReference type="SFLD" id="SFLDG01205">
    <property type="entry name" value="AMPS.1"/>
    <property type="match status" value="1"/>
</dbReference>
<evidence type="ECO:0000259" key="5">
    <source>
        <dbReference type="PROSITE" id="PS50405"/>
    </source>
</evidence>
<dbReference type="AlphaFoldDB" id="B3S7H8"/>
<evidence type="ECO:0000259" key="4">
    <source>
        <dbReference type="PROSITE" id="PS50404"/>
    </source>
</evidence>
<gene>
    <name evidence="6" type="ORF">TRIADDRAFT_60170</name>
</gene>
<dbReference type="InterPro" id="IPR050213">
    <property type="entry name" value="GST_superfamily"/>
</dbReference>
<name>B3S7H8_TRIAD</name>
<sequence>MPSIKLTYFNIPGRAEIARLIFTQAGLEYVDERIEKSDWPELKTSGRFPFQQIPVLEIDGNVFFQSGAITRAAAGFTGLAGKTNLEQAQADEIYDFLTVDLREPMITFYVMKDEEKKEQLRKKFVEETAPKGLGFLERRLENAGGEYFTGNLTYADIAFYEISNNLLKILDGGEWADKFPKLTALRDRIANLPNIKNYKQEFQF</sequence>
<dbReference type="Proteomes" id="UP000009022">
    <property type="component" value="Unassembled WGS sequence"/>
</dbReference>
<dbReference type="InterPro" id="IPR040079">
    <property type="entry name" value="Glutathione_S-Trfase"/>
</dbReference>
<dbReference type="Gene3D" id="1.20.1050.10">
    <property type="match status" value="1"/>
</dbReference>
<evidence type="ECO:0000256" key="1">
    <source>
        <dbReference type="ARBA" id="ARBA00012452"/>
    </source>
</evidence>
<dbReference type="InterPro" id="IPR036282">
    <property type="entry name" value="Glutathione-S-Trfase_C_sf"/>
</dbReference>
<protein>
    <recommendedName>
        <fullName evidence="1">glutathione transferase</fullName>
        <ecNumber evidence="1">2.5.1.18</ecNumber>
    </recommendedName>
</protein>
<reference evidence="6 7" key="1">
    <citation type="journal article" date="2008" name="Nature">
        <title>The Trichoplax genome and the nature of placozoans.</title>
        <authorList>
            <person name="Srivastava M."/>
            <person name="Begovic E."/>
            <person name="Chapman J."/>
            <person name="Putnam N.H."/>
            <person name="Hellsten U."/>
            <person name="Kawashima T."/>
            <person name="Kuo A."/>
            <person name="Mitros T."/>
            <person name="Salamov A."/>
            <person name="Carpenter M.L."/>
            <person name="Signorovitch A.Y."/>
            <person name="Moreno M.A."/>
            <person name="Kamm K."/>
            <person name="Grimwood J."/>
            <person name="Schmutz J."/>
            <person name="Shapiro H."/>
            <person name="Grigoriev I.V."/>
            <person name="Buss L.W."/>
            <person name="Schierwater B."/>
            <person name="Dellaporta S.L."/>
            <person name="Rokhsar D.S."/>
        </authorList>
    </citation>
    <scope>NUCLEOTIDE SEQUENCE [LARGE SCALE GENOMIC DNA]</scope>
    <source>
        <strain evidence="6 7">Grell-BS-1999</strain>
    </source>
</reference>
<accession>B3S7H8</accession>